<comment type="similarity">
    <text evidence="1">Belongs to the membrane fusion protein (MFP) (TC 8.A.1) family.</text>
</comment>
<dbReference type="InterPro" id="IPR058647">
    <property type="entry name" value="BSH_CzcB-like"/>
</dbReference>
<dbReference type="GO" id="GO:0046914">
    <property type="term" value="F:transition metal ion binding"/>
    <property type="evidence" value="ECO:0007669"/>
    <property type="project" value="TreeGrafter"/>
</dbReference>
<evidence type="ECO:0000313" key="10">
    <source>
        <dbReference type="Proteomes" id="UP000599109"/>
    </source>
</evidence>
<keyword evidence="10" id="KW-1185">Reference proteome</keyword>
<dbReference type="EMBL" id="JAEQNE010000002">
    <property type="protein sequence ID" value="MBL0391439.1"/>
    <property type="molecule type" value="Genomic_DNA"/>
</dbReference>
<evidence type="ECO:0000259" key="6">
    <source>
        <dbReference type="Pfam" id="PF25954"/>
    </source>
</evidence>
<comment type="caution">
    <text evidence="9">The sequence shown here is derived from an EMBL/GenBank/DDBJ whole genome shotgun (WGS) entry which is preliminary data.</text>
</comment>
<evidence type="ECO:0000259" key="5">
    <source>
        <dbReference type="Pfam" id="PF25893"/>
    </source>
</evidence>
<dbReference type="AlphaFoldDB" id="A0A936YZH2"/>
<dbReference type="Pfam" id="PF25893">
    <property type="entry name" value="HH_CzcB"/>
    <property type="match status" value="1"/>
</dbReference>
<feature type="domain" description="CzcB-like C-terminal circularly permuted SH3-like" evidence="8">
    <location>
        <begin position="353"/>
        <end position="412"/>
    </location>
</feature>
<gene>
    <name evidence="9" type="ORF">JJ685_09840</name>
</gene>
<feature type="coiled-coil region" evidence="3">
    <location>
        <begin position="172"/>
        <end position="219"/>
    </location>
</feature>
<feature type="compositionally biased region" description="Basic and acidic residues" evidence="4">
    <location>
        <begin position="33"/>
        <end position="68"/>
    </location>
</feature>
<proteinExistence type="inferred from homology"/>
<dbReference type="GO" id="GO:0022857">
    <property type="term" value="F:transmembrane transporter activity"/>
    <property type="evidence" value="ECO:0007669"/>
    <property type="project" value="InterPro"/>
</dbReference>
<dbReference type="RefSeq" id="WP_201674070.1">
    <property type="nucleotide sequence ID" value="NZ_JAEQNE010000002.1"/>
</dbReference>
<dbReference type="InterPro" id="IPR058648">
    <property type="entry name" value="HH_CzcB-like"/>
</dbReference>
<dbReference type="Proteomes" id="UP000599109">
    <property type="component" value="Unassembled WGS sequence"/>
</dbReference>
<sequence>MNITKKQRLLMAAILAIGLAAGGAVLMTDRRAPAAEEHGHAHGKDDHHDEDEHQAGHKHEHEDEHHANEQQAAAGTHDRTSERRVVKLNEAQARAAAVGVAPAGPATLQSAHEFQGEIRFNEDRTAHVVPRLAGVAESVPANLGQSVRRGQVLAVLASTSVSDQRSEYLAAERRLQAARVTLERERKLWEQKISAEQDYLQAQHAVREAEIAVTNAQQKLSAVGAFGKTSALNQFELRAPFDGTIVEKHLTLGESVKEDASVFTISDLRSVWAEFAVGPQDLDVVRVGQRVVVSSSASQARAQGVISYVGALLGEQTRTARARVTIANPQGAWRPGLFVTVSVLGADERVPLSVPSEAIQGIENQAMVFRAVPGGFQPIPVRPGRSDGRNTEILGGLQPGDRVATTNAFVLKAEMGKGSTEHTH</sequence>
<dbReference type="Pfam" id="PF25954">
    <property type="entry name" value="Beta-barrel_RND_2"/>
    <property type="match status" value="1"/>
</dbReference>
<feature type="domain" description="CusB-like beta-barrel" evidence="6">
    <location>
        <begin position="270"/>
        <end position="343"/>
    </location>
</feature>
<dbReference type="InterPro" id="IPR051909">
    <property type="entry name" value="MFP_Cation_Efflux"/>
</dbReference>
<dbReference type="InterPro" id="IPR058792">
    <property type="entry name" value="Beta-barrel_RND_2"/>
</dbReference>
<evidence type="ECO:0000256" key="3">
    <source>
        <dbReference type="SAM" id="Coils"/>
    </source>
</evidence>
<dbReference type="InterPro" id="IPR006143">
    <property type="entry name" value="RND_pump_MFP"/>
</dbReference>
<dbReference type="Gene3D" id="2.40.30.170">
    <property type="match status" value="1"/>
</dbReference>
<keyword evidence="2" id="KW-0813">Transport</keyword>
<reference evidence="9 10" key="1">
    <citation type="journal article" date="2017" name="Int. J. Syst. Evol. Microbiol.">
        <title>Ramlibacter monticola sp. nov., isolated from forest soil.</title>
        <authorList>
            <person name="Chaudhary D.K."/>
            <person name="Kim J."/>
        </authorList>
    </citation>
    <scope>NUCLEOTIDE SEQUENCE [LARGE SCALE GENOMIC DNA]</scope>
    <source>
        <strain evidence="9 10">KACC 19175</strain>
    </source>
</reference>
<dbReference type="PANTHER" id="PTHR30097:SF4">
    <property type="entry name" value="SLR6042 PROTEIN"/>
    <property type="match status" value="1"/>
</dbReference>
<dbReference type="Gene3D" id="2.40.420.20">
    <property type="match status" value="1"/>
</dbReference>
<dbReference type="GO" id="GO:0016020">
    <property type="term" value="C:membrane"/>
    <property type="evidence" value="ECO:0007669"/>
    <property type="project" value="InterPro"/>
</dbReference>
<dbReference type="NCBIfam" id="TIGR01730">
    <property type="entry name" value="RND_mfp"/>
    <property type="match status" value="1"/>
</dbReference>
<evidence type="ECO:0000256" key="4">
    <source>
        <dbReference type="SAM" id="MobiDB-lite"/>
    </source>
</evidence>
<dbReference type="GO" id="GO:0060003">
    <property type="term" value="P:copper ion export"/>
    <property type="evidence" value="ECO:0007669"/>
    <property type="project" value="TreeGrafter"/>
</dbReference>
<evidence type="ECO:0000313" key="9">
    <source>
        <dbReference type="EMBL" id="MBL0391439.1"/>
    </source>
</evidence>
<dbReference type="InterPro" id="IPR058649">
    <property type="entry name" value="CzcB_C"/>
</dbReference>
<dbReference type="SUPFAM" id="SSF111369">
    <property type="entry name" value="HlyD-like secretion proteins"/>
    <property type="match status" value="1"/>
</dbReference>
<feature type="domain" description="CzcB-like alpha-helical hairpin" evidence="5">
    <location>
        <begin position="163"/>
        <end position="222"/>
    </location>
</feature>
<organism evidence="9 10">
    <name type="scientific">Ramlibacter monticola</name>
    <dbReference type="NCBI Taxonomy" id="1926872"/>
    <lineage>
        <taxon>Bacteria</taxon>
        <taxon>Pseudomonadati</taxon>
        <taxon>Pseudomonadota</taxon>
        <taxon>Betaproteobacteria</taxon>
        <taxon>Burkholderiales</taxon>
        <taxon>Comamonadaceae</taxon>
        <taxon>Ramlibacter</taxon>
    </lineage>
</organism>
<dbReference type="GO" id="GO:0030288">
    <property type="term" value="C:outer membrane-bounded periplasmic space"/>
    <property type="evidence" value="ECO:0007669"/>
    <property type="project" value="TreeGrafter"/>
</dbReference>
<keyword evidence="3" id="KW-0175">Coiled coil</keyword>
<evidence type="ECO:0000259" key="8">
    <source>
        <dbReference type="Pfam" id="PF25975"/>
    </source>
</evidence>
<dbReference type="Pfam" id="PF25973">
    <property type="entry name" value="BSH_CzcB"/>
    <property type="match status" value="1"/>
</dbReference>
<feature type="region of interest" description="Disordered" evidence="4">
    <location>
        <begin position="33"/>
        <end position="82"/>
    </location>
</feature>
<evidence type="ECO:0000256" key="2">
    <source>
        <dbReference type="ARBA" id="ARBA00022448"/>
    </source>
</evidence>
<feature type="domain" description="CzcB-like barrel-sandwich hybrid" evidence="7">
    <location>
        <begin position="124"/>
        <end position="267"/>
    </location>
</feature>
<dbReference type="FunFam" id="2.40.30.170:FF:000010">
    <property type="entry name" value="Efflux RND transporter periplasmic adaptor subunit"/>
    <property type="match status" value="1"/>
</dbReference>
<dbReference type="GO" id="GO:0015679">
    <property type="term" value="P:plasma membrane copper ion transport"/>
    <property type="evidence" value="ECO:0007669"/>
    <property type="project" value="TreeGrafter"/>
</dbReference>
<evidence type="ECO:0000259" key="7">
    <source>
        <dbReference type="Pfam" id="PF25973"/>
    </source>
</evidence>
<accession>A0A936YZH2</accession>
<evidence type="ECO:0000256" key="1">
    <source>
        <dbReference type="ARBA" id="ARBA00009477"/>
    </source>
</evidence>
<dbReference type="Pfam" id="PF25975">
    <property type="entry name" value="CzcB_C"/>
    <property type="match status" value="1"/>
</dbReference>
<dbReference type="Gene3D" id="1.10.287.470">
    <property type="entry name" value="Helix hairpin bin"/>
    <property type="match status" value="1"/>
</dbReference>
<name>A0A936YZH2_9BURK</name>
<dbReference type="PANTHER" id="PTHR30097">
    <property type="entry name" value="CATION EFFLUX SYSTEM PROTEIN CUSB"/>
    <property type="match status" value="1"/>
</dbReference>
<protein>
    <submittedName>
        <fullName evidence="9">Efflux RND transporter periplasmic adaptor subunit</fullName>
    </submittedName>
</protein>